<keyword evidence="3" id="KW-1185">Reference proteome</keyword>
<evidence type="ECO:0000313" key="2">
    <source>
        <dbReference type="EMBL" id="MWV27957.1"/>
    </source>
</evidence>
<organism evidence="2 3">
    <name type="scientific">Aurantiacibacter rhizosphaerae</name>
    <dbReference type="NCBI Taxonomy" id="2691582"/>
    <lineage>
        <taxon>Bacteria</taxon>
        <taxon>Pseudomonadati</taxon>
        <taxon>Pseudomonadota</taxon>
        <taxon>Alphaproteobacteria</taxon>
        <taxon>Sphingomonadales</taxon>
        <taxon>Erythrobacteraceae</taxon>
        <taxon>Aurantiacibacter</taxon>
    </lineage>
</organism>
<reference evidence="2 3" key="1">
    <citation type="submission" date="2019-12" db="EMBL/GenBank/DDBJ databases">
        <authorList>
            <person name="Lee S.D."/>
        </authorList>
    </citation>
    <scope>NUCLEOTIDE SEQUENCE [LARGE SCALE GENOMIC DNA]</scope>
    <source>
        <strain evidence="2 3">GH3-10</strain>
    </source>
</reference>
<comment type="caution">
    <text evidence="2">The sequence shown here is derived from an EMBL/GenBank/DDBJ whole genome shotgun (WGS) entry which is preliminary data.</text>
</comment>
<protein>
    <submittedName>
        <fullName evidence="2">Pilus assembly protein</fullName>
    </submittedName>
</protein>
<evidence type="ECO:0000313" key="3">
    <source>
        <dbReference type="Proteomes" id="UP000461409"/>
    </source>
</evidence>
<accession>A0A844XC12</accession>
<dbReference type="AlphaFoldDB" id="A0A844XC12"/>
<name>A0A844XC12_9SPHN</name>
<dbReference type="EMBL" id="WUBR01000002">
    <property type="protein sequence ID" value="MWV27957.1"/>
    <property type="molecule type" value="Genomic_DNA"/>
</dbReference>
<dbReference type="InterPro" id="IPR012495">
    <property type="entry name" value="TadE-like_dom"/>
</dbReference>
<reference evidence="2 3" key="2">
    <citation type="submission" date="2020-02" db="EMBL/GenBank/DDBJ databases">
        <title>Erythrobacter dongmakensis sp. nov., isolated from a tidal mudflat.</title>
        <authorList>
            <person name="Kim I.S."/>
        </authorList>
    </citation>
    <scope>NUCLEOTIDE SEQUENCE [LARGE SCALE GENOMIC DNA]</scope>
    <source>
        <strain evidence="2 3">GH3-10</strain>
    </source>
</reference>
<dbReference type="RefSeq" id="WP_160485610.1">
    <property type="nucleotide sequence ID" value="NZ_WUBR01000002.1"/>
</dbReference>
<dbReference type="Proteomes" id="UP000461409">
    <property type="component" value="Unassembled WGS sequence"/>
</dbReference>
<proteinExistence type="predicted"/>
<sequence length="146" mass="16273">MISKSMFLRIRRDESGAMIVEFALLAPIFLLLLVGVLQVGMAMQNYNALRGVSADVARYAMVQYQTGNELSNSQLETWAENQSLGAPYLLDQNRINATITTASTQRVTGATELQVVMSYQLDSFLGFAGIEFPFVTYTRPIFLMDN</sequence>
<feature type="domain" description="TadE-like" evidence="1">
    <location>
        <begin position="16"/>
        <end position="58"/>
    </location>
</feature>
<gene>
    <name evidence="2" type="ORF">GRF63_08560</name>
</gene>
<evidence type="ECO:0000259" key="1">
    <source>
        <dbReference type="Pfam" id="PF07811"/>
    </source>
</evidence>
<dbReference type="Pfam" id="PF07811">
    <property type="entry name" value="TadE"/>
    <property type="match status" value="1"/>
</dbReference>